<dbReference type="Pfam" id="PF00111">
    <property type="entry name" value="Fer2"/>
    <property type="match status" value="1"/>
</dbReference>
<evidence type="ECO:0000313" key="9">
    <source>
        <dbReference type="Proteomes" id="UP001220964"/>
    </source>
</evidence>
<evidence type="ECO:0000256" key="5">
    <source>
        <dbReference type="ARBA" id="ARBA00023014"/>
    </source>
</evidence>
<dbReference type="CDD" id="cd00207">
    <property type="entry name" value="fer2"/>
    <property type="match status" value="1"/>
</dbReference>
<comment type="caution">
    <text evidence="8">The sequence shown here is derived from an EMBL/GenBank/DDBJ whole genome shotgun (WGS) entry which is preliminary data.</text>
</comment>
<comment type="similarity">
    <text evidence="1">Belongs to the adrenodoxin/putidaredoxin family.</text>
</comment>
<dbReference type="GO" id="GO:0009055">
    <property type="term" value="F:electron transfer activity"/>
    <property type="evidence" value="ECO:0007669"/>
    <property type="project" value="TreeGrafter"/>
</dbReference>
<evidence type="ECO:0000256" key="6">
    <source>
        <dbReference type="ARBA" id="ARBA00034078"/>
    </source>
</evidence>
<evidence type="ECO:0000256" key="2">
    <source>
        <dbReference type="ARBA" id="ARBA00022714"/>
    </source>
</evidence>
<dbReference type="PROSITE" id="PS51085">
    <property type="entry name" value="2FE2S_FER_2"/>
    <property type="match status" value="1"/>
</dbReference>
<dbReference type="GO" id="GO:0051537">
    <property type="term" value="F:2 iron, 2 sulfur cluster binding"/>
    <property type="evidence" value="ECO:0007669"/>
    <property type="project" value="UniProtKB-KW"/>
</dbReference>
<keyword evidence="4" id="KW-0408">Iron</keyword>
<protein>
    <submittedName>
        <fullName evidence="8">2Fe-2S iron-sulfur cluster-binding protein</fullName>
    </submittedName>
</protein>
<dbReference type="InterPro" id="IPR001041">
    <property type="entry name" value="2Fe-2S_ferredoxin-type"/>
</dbReference>
<dbReference type="RefSeq" id="WP_275566943.1">
    <property type="nucleotide sequence ID" value="NZ_JARGYC010000018.1"/>
</dbReference>
<dbReference type="InterPro" id="IPR001055">
    <property type="entry name" value="Adrenodoxin-like"/>
</dbReference>
<evidence type="ECO:0000313" key="8">
    <source>
        <dbReference type="EMBL" id="MDF0600801.1"/>
    </source>
</evidence>
<accession>A0AAE3NQY6</accession>
<dbReference type="Proteomes" id="UP001220964">
    <property type="component" value="Unassembled WGS sequence"/>
</dbReference>
<keyword evidence="3" id="KW-0479">Metal-binding</keyword>
<dbReference type="PROSITE" id="PS00814">
    <property type="entry name" value="ADX"/>
    <property type="match status" value="1"/>
</dbReference>
<evidence type="ECO:0000259" key="7">
    <source>
        <dbReference type="PROSITE" id="PS51085"/>
    </source>
</evidence>
<feature type="domain" description="2Fe-2S ferredoxin-type" evidence="7">
    <location>
        <begin position="2"/>
        <end position="106"/>
    </location>
</feature>
<dbReference type="PANTHER" id="PTHR23426">
    <property type="entry name" value="FERREDOXIN/ADRENODOXIN"/>
    <property type="match status" value="1"/>
</dbReference>
<organism evidence="8 9">
    <name type="scientific">Psychromarinibacter sediminicola</name>
    <dbReference type="NCBI Taxonomy" id="3033385"/>
    <lineage>
        <taxon>Bacteria</taxon>
        <taxon>Pseudomonadati</taxon>
        <taxon>Pseudomonadota</taxon>
        <taxon>Alphaproteobacteria</taxon>
        <taxon>Rhodobacterales</taxon>
        <taxon>Paracoccaceae</taxon>
        <taxon>Psychromarinibacter</taxon>
    </lineage>
</organism>
<sequence>MIELTFVGADGARKTVTAPEGTSVMQAARDHDIEAIRAECGGAMACATCHCYVDDADAGKVGTACEDERDMLDFAETELRETSRLSCQIRLTPALNGLTVHLPDAQI</sequence>
<dbReference type="Gene3D" id="3.10.20.30">
    <property type="match status" value="1"/>
</dbReference>
<dbReference type="EMBL" id="JARGYC010000018">
    <property type="protein sequence ID" value="MDF0600801.1"/>
    <property type="molecule type" value="Genomic_DNA"/>
</dbReference>
<dbReference type="GO" id="GO:0046872">
    <property type="term" value="F:metal ion binding"/>
    <property type="evidence" value="ECO:0007669"/>
    <property type="project" value="UniProtKB-KW"/>
</dbReference>
<proteinExistence type="inferred from homology"/>
<dbReference type="InterPro" id="IPR036010">
    <property type="entry name" value="2Fe-2S_ferredoxin-like_sf"/>
</dbReference>
<reference evidence="8" key="1">
    <citation type="submission" date="2023-03" db="EMBL/GenBank/DDBJ databases">
        <title>Multiphase analysis and comparison of six strains from genera Psychromarinibacter, Lutimaribacter, and Maritimibacter, including a novel species: Psychromarinibacter sediminicola sp. nov.</title>
        <authorList>
            <person name="Wang Y.-H."/>
            <person name="Ye M.-Q."/>
            <person name="Du Z.-J."/>
        </authorList>
    </citation>
    <scope>NUCLEOTIDE SEQUENCE</scope>
    <source>
        <strain evidence="8">C21-152</strain>
    </source>
</reference>
<gene>
    <name evidence="8" type="ORF">P1J78_08670</name>
</gene>
<dbReference type="SUPFAM" id="SSF54292">
    <property type="entry name" value="2Fe-2S ferredoxin-like"/>
    <property type="match status" value="1"/>
</dbReference>
<evidence type="ECO:0000256" key="4">
    <source>
        <dbReference type="ARBA" id="ARBA00023004"/>
    </source>
</evidence>
<evidence type="ECO:0000256" key="1">
    <source>
        <dbReference type="ARBA" id="ARBA00010914"/>
    </source>
</evidence>
<keyword evidence="9" id="KW-1185">Reference proteome</keyword>
<dbReference type="InterPro" id="IPR012675">
    <property type="entry name" value="Beta-grasp_dom_sf"/>
</dbReference>
<dbReference type="AlphaFoldDB" id="A0AAE3NQY6"/>
<dbReference type="PRINTS" id="PR00355">
    <property type="entry name" value="ADRENODOXIN"/>
</dbReference>
<keyword evidence="5" id="KW-0411">Iron-sulfur</keyword>
<name>A0AAE3NQY6_9RHOB</name>
<dbReference type="GO" id="GO:0140647">
    <property type="term" value="P:P450-containing electron transport chain"/>
    <property type="evidence" value="ECO:0007669"/>
    <property type="project" value="InterPro"/>
</dbReference>
<dbReference type="InterPro" id="IPR018298">
    <property type="entry name" value="Adrenodoxin_Fe-S_BS"/>
</dbReference>
<dbReference type="PANTHER" id="PTHR23426:SF65">
    <property type="entry name" value="FERREDOXIN-2, MITOCHONDRIAL"/>
    <property type="match status" value="1"/>
</dbReference>
<comment type="cofactor">
    <cofactor evidence="6">
        <name>[2Fe-2S] cluster</name>
        <dbReference type="ChEBI" id="CHEBI:190135"/>
    </cofactor>
</comment>
<evidence type="ECO:0000256" key="3">
    <source>
        <dbReference type="ARBA" id="ARBA00022723"/>
    </source>
</evidence>
<keyword evidence="2" id="KW-0001">2Fe-2S</keyword>